<gene>
    <name evidence="2" type="ordered locus">BATR1942_01380</name>
</gene>
<dbReference type="RefSeq" id="WP_003328328.1">
    <property type="nucleotide sequence ID" value="NC_014639.1"/>
</dbReference>
<evidence type="ECO:0008006" key="4">
    <source>
        <dbReference type="Google" id="ProtNLM"/>
    </source>
</evidence>
<dbReference type="EMBL" id="CP002207">
    <property type="protein sequence ID" value="ADP31234.1"/>
    <property type="molecule type" value="Genomic_DNA"/>
</dbReference>
<feature type="compositionally biased region" description="Polar residues" evidence="1">
    <location>
        <begin position="45"/>
        <end position="54"/>
    </location>
</feature>
<feature type="compositionally biased region" description="Pro residues" evidence="1">
    <location>
        <begin position="85"/>
        <end position="95"/>
    </location>
</feature>
<keyword evidence="3" id="KW-1185">Reference proteome</keyword>
<feature type="region of interest" description="Disordered" evidence="1">
    <location>
        <begin position="38"/>
        <end position="95"/>
    </location>
</feature>
<accession>A0ABM5LU22</accession>
<organism evidence="2 3">
    <name type="scientific">Bacillus atrophaeus (strain 1942)</name>
    <dbReference type="NCBI Taxonomy" id="720555"/>
    <lineage>
        <taxon>Bacteria</taxon>
        <taxon>Bacillati</taxon>
        <taxon>Bacillota</taxon>
        <taxon>Bacilli</taxon>
        <taxon>Bacillales</taxon>
        <taxon>Bacillaceae</taxon>
        <taxon>Bacillus</taxon>
    </lineage>
</organism>
<sequence length="235" mass="25585">MSRFRRNHNGNTEYKPYKYMSRHAKSWYKEKLQSYTEKNAGRTDPNVTSVSCAQSPAICPPNQVQGPEGRRGPVGARGPQGAQGPPGPIGPTGPPAPAVLPILAFQNASEQVVIPLDHTPVNVLSATLDAKTNQFVKVDATAQVNIEVNPLAPSFSMQLSINLQRNGIPIHTQIRESNLFYSGGQSILIPYTYVDEMSAGESLSYDLVFTVLHAKDVTQVDVTTRNFNVTGIPQI</sequence>
<evidence type="ECO:0000256" key="1">
    <source>
        <dbReference type="SAM" id="MobiDB-lite"/>
    </source>
</evidence>
<evidence type="ECO:0000313" key="3">
    <source>
        <dbReference type="Proteomes" id="UP000006867"/>
    </source>
</evidence>
<proteinExistence type="predicted"/>
<evidence type="ECO:0000313" key="2">
    <source>
        <dbReference type="EMBL" id="ADP31234.1"/>
    </source>
</evidence>
<protein>
    <recommendedName>
        <fullName evidence="4">Collagen-like protein</fullName>
    </recommendedName>
</protein>
<reference evidence="2 3" key="1">
    <citation type="journal article" date="2011" name="Front. Microbiol.">
        <title>Genomic signatures of strain selection and enhancement in Bacillus atrophaeus var. globigii, a historical biowarfare simulant.</title>
        <authorList>
            <person name="Gibbons H.S."/>
            <person name="Broomall S.M."/>
            <person name="McNew L.A."/>
            <person name="Daligault H."/>
            <person name="Chapman C."/>
            <person name="Bruce D."/>
            <person name="Karavis M."/>
            <person name="Krepps M."/>
            <person name="McGregor P.A."/>
            <person name="Hong C."/>
            <person name="Park K.H."/>
            <person name="Akmal A."/>
            <person name="Feldman A."/>
            <person name="Lin J.S."/>
            <person name="Chang W.E."/>
            <person name="Higgs B.W."/>
            <person name="Demirev P."/>
            <person name="Lindquist J."/>
            <person name="Liem A."/>
            <person name="Fochler E."/>
            <person name="Read T.D."/>
            <person name="Tapia R."/>
            <person name="Johnson S."/>
            <person name="Bishop-Lilly K.A."/>
            <person name="Detter C."/>
            <person name="Han C."/>
            <person name="Sozhamannan S."/>
            <person name="Rosenzweig C.N."/>
            <person name="Skowronski E.W."/>
        </authorList>
    </citation>
    <scope>NUCLEOTIDE SEQUENCE [LARGE SCALE GENOMIC DNA]</scope>
    <source>
        <strain evidence="2 3">1942</strain>
    </source>
</reference>
<name>A0ABM5LU22_BACA1</name>
<dbReference type="Proteomes" id="UP000006867">
    <property type="component" value="Chromosome"/>
</dbReference>
<feature type="compositionally biased region" description="Low complexity" evidence="1">
    <location>
        <begin position="73"/>
        <end position="83"/>
    </location>
</feature>